<proteinExistence type="predicted"/>
<comment type="caution">
    <text evidence="3">The sequence shown here is derived from an EMBL/GenBank/DDBJ whole genome shotgun (WGS) entry which is preliminary data.</text>
</comment>
<evidence type="ECO:0000313" key="3">
    <source>
        <dbReference type="EMBL" id="GBM84113.1"/>
    </source>
</evidence>
<dbReference type="EMBL" id="BGPR01190406">
    <property type="protein sequence ID" value="GBM89649.1"/>
    <property type="molecule type" value="Genomic_DNA"/>
</dbReference>
<dbReference type="EMBL" id="BGPR01188414">
    <property type="protein sequence ID" value="GBM84113.1"/>
    <property type="molecule type" value="Genomic_DNA"/>
</dbReference>
<dbReference type="Proteomes" id="UP000499080">
    <property type="component" value="Unassembled WGS sequence"/>
</dbReference>
<keyword evidence="5" id="KW-1185">Reference proteome</keyword>
<evidence type="ECO:0000313" key="1">
    <source>
        <dbReference type="EMBL" id="GBM84043.1"/>
    </source>
</evidence>
<evidence type="ECO:0000313" key="4">
    <source>
        <dbReference type="EMBL" id="GBM89649.1"/>
    </source>
</evidence>
<reference evidence="3 5" key="1">
    <citation type="journal article" date="2019" name="Sci. Rep.">
        <title>Orb-weaving spider Araneus ventricosus genome elucidates the spidroin gene catalogue.</title>
        <authorList>
            <person name="Kono N."/>
            <person name="Nakamura H."/>
            <person name="Ohtoshi R."/>
            <person name="Moran D.A.P."/>
            <person name="Shinohara A."/>
            <person name="Yoshida Y."/>
            <person name="Fujiwara M."/>
            <person name="Mori M."/>
            <person name="Tomita M."/>
            <person name="Arakawa K."/>
        </authorList>
    </citation>
    <scope>NUCLEOTIDE SEQUENCE [LARGE SCALE GENOMIC DNA]</scope>
</reference>
<dbReference type="EMBL" id="BGPR01188394">
    <property type="protein sequence ID" value="GBM84043.1"/>
    <property type="molecule type" value="Genomic_DNA"/>
</dbReference>
<evidence type="ECO:0000313" key="5">
    <source>
        <dbReference type="Proteomes" id="UP000499080"/>
    </source>
</evidence>
<evidence type="ECO:0000313" key="2">
    <source>
        <dbReference type="EMBL" id="GBM84088.1"/>
    </source>
</evidence>
<sequence length="85" mass="9706">MVASRKESHEMKIYDIFKKILNMPPIIFCNERDDQNSKLHNRSKSFSGSAVCNAGLQVNQVRNSTTIHNDLELSLKPEVTGFKVR</sequence>
<organism evidence="3 5">
    <name type="scientific">Araneus ventricosus</name>
    <name type="common">Orbweaver spider</name>
    <name type="synonym">Epeira ventricosa</name>
    <dbReference type="NCBI Taxonomy" id="182803"/>
    <lineage>
        <taxon>Eukaryota</taxon>
        <taxon>Metazoa</taxon>
        <taxon>Ecdysozoa</taxon>
        <taxon>Arthropoda</taxon>
        <taxon>Chelicerata</taxon>
        <taxon>Arachnida</taxon>
        <taxon>Araneae</taxon>
        <taxon>Araneomorphae</taxon>
        <taxon>Entelegynae</taxon>
        <taxon>Araneoidea</taxon>
        <taxon>Araneidae</taxon>
        <taxon>Araneus</taxon>
    </lineage>
</organism>
<protein>
    <submittedName>
        <fullName evidence="3">Uncharacterized protein</fullName>
    </submittedName>
</protein>
<dbReference type="AlphaFoldDB" id="A0A4Y2J1Q3"/>
<gene>
    <name evidence="3" type="ORF">AVEN_142069_1</name>
    <name evidence="4" type="ORF">AVEN_238004_1</name>
    <name evidence="1" type="ORF">AVEN_25393_1</name>
    <name evidence="2" type="ORF">AVEN_85053_1</name>
</gene>
<name>A0A4Y2J1Q3_ARAVE</name>
<accession>A0A4Y2J1Q3</accession>
<dbReference type="EMBL" id="BGPR01188406">
    <property type="protein sequence ID" value="GBM84088.1"/>
    <property type="molecule type" value="Genomic_DNA"/>
</dbReference>